<dbReference type="AlphaFoldDB" id="A0A1H1MEN0"/>
<protein>
    <submittedName>
        <fullName evidence="3">Enoyl-(Acyl carrier protein) reductase</fullName>
    </submittedName>
</protein>
<dbReference type="CDD" id="cd05233">
    <property type="entry name" value="SDR_c"/>
    <property type="match status" value="1"/>
</dbReference>
<evidence type="ECO:0000256" key="1">
    <source>
        <dbReference type="ARBA" id="ARBA00006484"/>
    </source>
</evidence>
<name>A0A1H1MEN0_9MICO</name>
<evidence type="ECO:0000313" key="4">
    <source>
        <dbReference type="Proteomes" id="UP000181956"/>
    </source>
</evidence>
<dbReference type="SUPFAM" id="SSF51735">
    <property type="entry name" value="NAD(P)-binding Rossmann-fold domains"/>
    <property type="match status" value="1"/>
</dbReference>
<reference evidence="4" key="1">
    <citation type="submission" date="2016-10" db="EMBL/GenBank/DDBJ databases">
        <authorList>
            <person name="Varghese N."/>
            <person name="Submissions S."/>
        </authorList>
    </citation>
    <scope>NUCLEOTIDE SEQUENCE [LARGE SCALE GENOMIC DNA]</scope>
    <source>
        <strain evidence="4">DSM 21772</strain>
    </source>
</reference>
<dbReference type="EMBL" id="LT629742">
    <property type="protein sequence ID" value="SDR85208.1"/>
    <property type="molecule type" value="Genomic_DNA"/>
</dbReference>
<dbReference type="Proteomes" id="UP000181956">
    <property type="component" value="Chromosome I"/>
</dbReference>
<gene>
    <name evidence="3" type="ORF">SAMN04489834_0380</name>
</gene>
<proteinExistence type="inferred from homology"/>
<keyword evidence="2" id="KW-0560">Oxidoreductase</keyword>
<comment type="similarity">
    <text evidence="1">Belongs to the short-chain dehydrogenases/reductases (SDR) family.</text>
</comment>
<dbReference type="InterPro" id="IPR020904">
    <property type="entry name" value="Sc_DH/Rdtase_CS"/>
</dbReference>
<dbReference type="GO" id="GO:0016491">
    <property type="term" value="F:oxidoreductase activity"/>
    <property type="evidence" value="ECO:0007669"/>
    <property type="project" value="UniProtKB-KW"/>
</dbReference>
<dbReference type="NCBIfam" id="NF005559">
    <property type="entry name" value="PRK07231.1"/>
    <property type="match status" value="1"/>
</dbReference>
<evidence type="ECO:0000256" key="2">
    <source>
        <dbReference type="ARBA" id="ARBA00023002"/>
    </source>
</evidence>
<evidence type="ECO:0000313" key="3">
    <source>
        <dbReference type="EMBL" id="SDR85208.1"/>
    </source>
</evidence>
<organism evidence="3 4">
    <name type="scientific">Microterricola viridarii</name>
    <dbReference type="NCBI Taxonomy" id="412690"/>
    <lineage>
        <taxon>Bacteria</taxon>
        <taxon>Bacillati</taxon>
        <taxon>Actinomycetota</taxon>
        <taxon>Actinomycetes</taxon>
        <taxon>Micrococcales</taxon>
        <taxon>Microbacteriaceae</taxon>
        <taxon>Microterricola</taxon>
    </lineage>
</organism>
<dbReference type="FunFam" id="3.40.50.720:FF:000084">
    <property type="entry name" value="Short-chain dehydrogenase reductase"/>
    <property type="match status" value="1"/>
</dbReference>
<dbReference type="InterPro" id="IPR036291">
    <property type="entry name" value="NAD(P)-bd_dom_sf"/>
</dbReference>
<dbReference type="PANTHER" id="PTHR24321">
    <property type="entry name" value="DEHYDROGENASES, SHORT CHAIN"/>
    <property type="match status" value="1"/>
</dbReference>
<accession>A0A1H1MEN0</accession>
<dbReference type="RefSeq" id="WP_083362533.1">
    <property type="nucleotide sequence ID" value="NZ_LT629742.1"/>
</dbReference>
<dbReference type="InterPro" id="IPR002347">
    <property type="entry name" value="SDR_fam"/>
</dbReference>
<dbReference type="PROSITE" id="PS00061">
    <property type="entry name" value="ADH_SHORT"/>
    <property type="match status" value="1"/>
</dbReference>
<dbReference type="PANTHER" id="PTHR24321:SF8">
    <property type="entry name" value="ESTRADIOL 17-BETA-DEHYDROGENASE 8-RELATED"/>
    <property type="match status" value="1"/>
</dbReference>
<dbReference type="Pfam" id="PF13561">
    <property type="entry name" value="adh_short_C2"/>
    <property type="match status" value="1"/>
</dbReference>
<dbReference type="PRINTS" id="PR00080">
    <property type="entry name" value="SDRFAMILY"/>
</dbReference>
<dbReference type="Gene3D" id="3.40.50.720">
    <property type="entry name" value="NAD(P)-binding Rossmann-like Domain"/>
    <property type="match status" value="1"/>
</dbReference>
<dbReference type="OrthoDB" id="286404at2"/>
<dbReference type="PRINTS" id="PR00081">
    <property type="entry name" value="GDHRDH"/>
</dbReference>
<keyword evidence="4" id="KW-1185">Reference proteome</keyword>
<sequence>MSFTGKVALVTASGAGIGAAVAKRLAREGASVVVSDVNDENGLAVVAEIVAAGGKAAYKAANVADAEQVDALVDFAVAEFGGLHLAVNNAGIGAMPKRLDEIAEVEWDRTMNVTLRGTWLSMKAETRHFLANGGGNIVNIASIAGLNATPNLTPYGASKHGVVSLTRSGAQEYATDNIRINAVAPGAIETAALASLPAEAKAGYAAEIPMKRLGLPEDIANAAVWLLSDEASFVTGVVLPVDGGTQYA</sequence>
<dbReference type="STRING" id="412690.SAMN04489834_0380"/>